<organism evidence="1 2">
    <name type="scientific">Arctium lappa</name>
    <name type="common">Greater burdock</name>
    <name type="synonym">Lappa major</name>
    <dbReference type="NCBI Taxonomy" id="4217"/>
    <lineage>
        <taxon>Eukaryota</taxon>
        <taxon>Viridiplantae</taxon>
        <taxon>Streptophyta</taxon>
        <taxon>Embryophyta</taxon>
        <taxon>Tracheophyta</taxon>
        <taxon>Spermatophyta</taxon>
        <taxon>Magnoliopsida</taxon>
        <taxon>eudicotyledons</taxon>
        <taxon>Gunneridae</taxon>
        <taxon>Pentapetalae</taxon>
        <taxon>asterids</taxon>
        <taxon>campanulids</taxon>
        <taxon>Asterales</taxon>
        <taxon>Asteraceae</taxon>
        <taxon>Carduoideae</taxon>
        <taxon>Cardueae</taxon>
        <taxon>Arctiinae</taxon>
        <taxon>Arctium</taxon>
    </lineage>
</organism>
<dbReference type="EMBL" id="CM042050">
    <property type="protein sequence ID" value="KAI3735469.1"/>
    <property type="molecule type" value="Genomic_DNA"/>
</dbReference>
<protein>
    <submittedName>
        <fullName evidence="1">Uncharacterized protein</fullName>
    </submittedName>
</protein>
<gene>
    <name evidence="1" type="ORF">L6452_14968</name>
</gene>
<dbReference type="Proteomes" id="UP001055879">
    <property type="component" value="Linkage Group LG04"/>
</dbReference>
<evidence type="ECO:0000313" key="2">
    <source>
        <dbReference type="Proteomes" id="UP001055879"/>
    </source>
</evidence>
<reference evidence="2" key="1">
    <citation type="journal article" date="2022" name="Mol. Ecol. Resour.">
        <title>The genomes of chicory, endive, great burdock and yacon provide insights into Asteraceae palaeo-polyploidization history and plant inulin production.</title>
        <authorList>
            <person name="Fan W."/>
            <person name="Wang S."/>
            <person name="Wang H."/>
            <person name="Wang A."/>
            <person name="Jiang F."/>
            <person name="Liu H."/>
            <person name="Zhao H."/>
            <person name="Xu D."/>
            <person name="Zhang Y."/>
        </authorList>
    </citation>
    <scope>NUCLEOTIDE SEQUENCE [LARGE SCALE GENOMIC DNA]</scope>
    <source>
        <strain evidence="2">cv. Niubang</strain>
    </source>
</reference>
<name>A0ACB9CMH8_ARCLA</name>
<proteinExistence type="predicted"/>
<sequence length="140" mass="15415">MFSDIAIQLQPVFAQGIQNTHALAPGAMAPCATASTSLTWGRRFSSSVWQGSFVIIMVEKDMSPFDALCSESTGRKRLVTNTNIKDSSPTESVKIKDSHHHHPSSSPPSADIKKPSKLQMRPRFAPEFDGVYCFETIVPY</sequence>
<keyword evidence="2" id="KW-1185">Reference proteome</keyword>
<comment type="caution">
    <text evidence="1">The sequence shown here is derived from an EMBL/GenBank/DDBJ whole genome shotgun (WGS) entry which is preliminary data.</text>
</comment>
<reference evidence="1 2" key="2">
    <citation type="journal article" date="2022" name="Mol. Ecol. Resour.">
        <title>The genomes of chicory, endive, great burdock and yacon provide insights into Asteraceae paleo-polyploidization history and plant inulin production.</title>
        <authorList>
            <person name="Fan W."/>
            <person name="Wang S."/>
            <person name="Wang H."/>
            <person name="Wang A."/>
            <person name="Jiang F."/>
            <person name="Liu H."/>
            <person name="Zhao H."/>
            <person name="Xu D."/>
            <person name="Zhang Y."/>
        </authorList>
    </citation>
    <scope>NUCLEOTIDE SEQUENCE [LARGE SCALE GENOMIC DNA]</scope>
    <source>
        <strain evidence="2">cv. Niubang</strain>
    </source>
</reference>
<evidence type="ECO:0000313" key="1">
    <source>
        <dbReference type="EMBL" id="KAI3735469.1"/>
    </source>
</evidence>
<accession>A0ACB9CMH8</accession>